<evidence type="ECO:0000313" key="1">
    <source>
        <dbReference type="EMBL" id="KJK61762.1"/>
    </source>
</evidence>
<dbReference type="AlphaFoldDB" id="A0A0F0I563"/>
<dbReference type="EMBL" id="JZEE01000660">
    <property type="protein sequence ID" value="KJK61762.1"/>
    <property type="molecule type" value="Genomic_DNA"/>
</dbReference>
<comment type="caution">
    <text evidence="1">The sequence shown here is derived from an EMBL/GenBank/DDBJ whole genome shotgun (WGS) entry which is preliminary data.</text>
</comment>
<evidence type="ECO:0000313" key="2">
    <source>
        <dbReference type="Proteomes" id="UP000033540"/>
    </source>
</evidence>
<accession>A0A0F0I563</accession>
<evidence type="ECO:0008006" key="3">
    <source>
        <dbReference type="Google" id="ProtNLM"/>
    </source>
</evidence>
<reference evidence="1 2" key="1">
    <citation type="submission" date="2015-02" db="EMBL/GenBank/DDBJ databases">
        <title>Draft genome sequence of Aspergillus parasiticus SU-1.</title>
        <authorList>
            <person name="Yu J."/>
            <person name="Fedorova N."/>
            <person name="Yin Y."/>
            <person name="Losada L."/>
            <person name="Zafar N."/>
            <person name="Taujale R."/>
            <person name="Ehrlich K.C."/>
            <person name="Bhatnagar D."/>
            <person name="Cleveland T.E."/>
            <person name="Bennett J.W."/>
            <person name="Nierman W.C."/>
        </authorList>
    </citation>
    <scope>NUCLEOTIDE SEQUENCE [LARGE SCALE GENOMIC DNA]</scope>
    <source>
        <strain evidence="2">ATCC 56775 / NRRL 5862 / SRRC 143 / SU-1</strain>
    </source>
</reference>
<dbReference type="Gene3D" id="1.20.1290.10">
    <property type="entry name" value="AhpD-like"/>
    <property type="match status" value="1"/>
</dbReference>
<dbReference type="PANTHER" id="PTHR28180:SF5">
    <property type="entry name" value="DNA POLYMERASE ALPHA SUBUNIT B"/>
    <property type="match status" value="1"/>
</dbReference>
<dbReference type="SUPFAM" id="SSF69118">
    <property type="entry name" value="AhpD-like"/>
    <property type="match status" value="1"/>
</dbReference>
<gene>
    <name evidence="1" type="ORF">P875_00086727</name>
</gene>
<protein>
    <recommendedName>
        <fullName evidence="3">Carboxymuconolactone decarboxylase-like domain-containing protein</fullName>
    </recommendedName>
</protein>
<sequence>MSSPNPPIQSPVTELFHRIETSFQSTSLGPDSWYLLTIACLSGSPDPELAKELYLYVIQKEENSTSAARHAFVRRIREALVKCVSIVGCCKPIEAIIAISQVEREEDRDYSLTRENWQCNQANHERGMRWYRAIYRRDEKATLGLFDAHRDFQWISKEITYGLYLSDRQVLNDAETEIIVLASIMIQNLRKETHWHIRGTRRIGVSKEDTQVLWDCIQRVARFFDLKMNKVPTVDEVEYDV</sequence>
<organism evidence="1 2">
    <name type="scientific">Aspergillus parasiticus (strain ATCC 56775 / NRRL 5862 / SRRC 143 / SU-1)</name>
    <dbReference type="NCBI Taxonomy" id="1403190"/>
    <lineage>
        <taxon>Eukaryota</taxon>
        <taxon>Fungi</taxon>
        <taxon>Dikarya</taxon>
        <taxon>Ascomycota</taxon>
        <taxon>Pezizomycotina</taxon>
        <taxon>Eurotiomycetes</taxon>
        <taxon>Eurotiomycetidae</taxon>
        <taxon>Eurotiales</taxon>
        <taxon>Aspergillaceae</taxon>
        <taxon>Aspergillus</taxon>
        <taxon>Aspergillus subgen. Circumdati</taxon>
    </lineage>
</organism>
<dbReference type="OrthoDB" id="5537330at2759"/>
<dbReference type="InterPro" id="IPR029032">
    <property type="entry name" value="AhpD-like"/>
</dbReference>
<dbReference type="PANTHER" id="PTHR28180">
    <property type="entry name" value="CONSERVED MITOCHONDRIAL PROTEIN-RELATED"/>
    <property type="match status" value="1"/>
</dbReference>
<dbReference type="InterPro" id="IPR052999">
    <property type="entry name" value="PTS1_Protein"/>
</dbReference>
<proteinExistence type="predicted"/>
<name>A0A0F0I563_ASPPU</name>
<dbReference type="Proteomes" id="UP000033540">
    <property type="component" value="Unassembled WGS sequence"/>
</dbReference>